<dbReference type="Gene3D" id="4.10.320.10">
    <property type="entry name" value="E3-binding domain"/>
    <property type="match status" value="2"/>
</dbReference>
<dbReference type="InterPro" id="IPR050743">
    <property type="entry name" value="2-oxoacid_DH_E2_comp"/>
</dbReference>
<dbReference type="EC" id="2.3.1.-" evidence="7"/>
<evidence type="ECO:0000313" key="12">
    <source>
        <dbReference type="Proteomes" id="UP000199073"/>
    </source>
</evidence>
<dbReference type="EMBL" id="FNJI01000021">
    <property type="protein sequence ID" value="SDP47682.1"/>
    <property type="molecule type" value="Genomic_DNA"/>
</dbReference>
<evidence type="ECO:0000259" key="9">
    <source>
        <dbReference type="PROSITE" id="PS50968"/>
    </source>
</evidence>
<evidence type="ECO:0000256" key="3">
    <source>
        <dbReference type="ARBA" id="ARBA00011484"/>
    </source>
</evidence>
<dbReference type="Pfam" id="PF00198">
    <property type="entry name" value="2-oxoacid_dh"/>
    <property type="match status" value="1"/>
</dbReference>
<dbReference type="SUPFAM" id="SSF52777">
    <property type="entry name" value="CoA-dependent acyltransferases"/>
    <property type="match status" value="1"/>
</dbReference>
<accession>A0A1H0T0S1</accession>
<keyword evidence="5 7" id="KW-0450">Lipoyl</keyword>
<dbReference type="InterPro" id="IPR023213">
    <property type="entry name" value="CAT-like_dom_sf"/>
</dbReference>
<evidence type="ECO:0000256" key="4">
    <source>
        <dbReference type="ARBA" id="ARBA00022679"/>
    </source>
</evidence>
<evidence type="ECO:0000256" key="6">
    <source>
        <dbReference type="ARBA" id="ARBA00023315"/>
    </source>
</evidence>
<keyword evidence="11" id="KW-0670">Pyruvate</keyword>
<dbReference type="PANTHER" id="PTHR43178">
    <property type="entry name" value="DIHYDROLIPOAMIDE ACETYLTRANSFERASE COMPONENT OF PYRUVATE DEHYDROGENASE COMPLEX"/>
    <property type="match status" value="1"/>
</dbReference>
<dbReference type="AlphaFoldDB" id="A0A1H0T0S1"/>
<feature type="region of interest" description="Disordered" evidence="8">
    <location>
        <begin position="86"/>
        <end position="129"/>
    </location>
</feature>
<feature type="domain" description="Lipoyl-binding" evidence="9">
    <location>
        <begin position="1"/>
        <end position="75"/>
    </location>
</feature>
<dbReference type="GO" id="GO:0031405">
    <property type="term" value="F:lipoic acid binding"/>
    <property type="evidence" value="ECO:0007669"/>
    <property type="project" value="TreeGrafter"/>
</dbReference>
<dbReference type="PROSITE" id="PS51826">
    <property type="entry name" value="PSBD"/>
    <property type="match status" value="2"/>
</dbReference>
<dbReference type="SUPFAM" id="SSF51230">
    <property type="entry name" value="Single hybrid motif"/>
    <property type="match status" value="1"/>
</dbReference>
<dbReference type="Pfam" id="PF02817">
    <property type="entry name" value="E3_binding"/>
    <property type="match status" value="2"/>
</dbReference>
<protein>
    <recommendedName>
        <fullName evidence="7">Dihydrolipoamide acetyltransferase component of pyruvate dehydrogenase complex</fullName>
        <ecNumber evidence="7">2.3.1.-</ecNumber>
    </recommendedName>
</protein>
<evidence type="ECO:0000256" key="2">
    <source>
        <dbReference type="ARBA" id="ARBA00007317"/>
    </source>
</evidence>
<comment type="subunit">
    <text evidence="3">Forms a 24-polypeptide structural core with octahedral symmetry.</text>
</comment>
<reference evidence="11 12" key="1">
    <citation type="submission" date="2016-10" db="EMBL/GenBank/DDBJ databases">
        <authorList>
            <person name="de Groot N.N."/>
        </authorList>
    </citation>
    <scope>NUCLEOTIDE SEQUENCE [LARGE SCALE GENOMIC DNA]</scope>
    <source>
        <strain evidence="11 12">DSM 12130</strain>
    </source>
</reference>
<organism evidence="11 12">
    <name type="scientific">Desulforhopalus singaporensis</name>
    <dbReference type="NCBI Taxonomy" id="91360"/>
    <lineage>
        <taxon>Bacteria</taxon>
        <taxon>Pseudomonadati</taxon>
        <taxon>Thermodesulfobacteriota</taxon>
        <taxon>Desulfobulbia</taxon>
        <taxon>Desulfobulbales</taxon>
        <taxon>Desulfocapsaceae</taxon>
        <taxon>Desulforhopalus</taxon>
    </lineage>
</organism>
<dbReference type="RefSeq" id="WP_092224070.1">
    <property type="nucleotide sequence ID" value="NZ_FNJI01000021.1"/>
</dbReference>
<dbReference type="OrthoDB" id="9805770at2"/>
<evidence type="ECO:0000256" key="1">
    <source>
        <dbReference type="ARBA" id="ARBA00001938"/>
    </source>
</evidence>
<evidence type="ECO:0000256" key="8">
    <source>
        <dbReference type="SAM" id="MobiDB-lite"/>
    </source>
</evidence>
<evidence type="ECO:0000256" key="5">
    <source>
        <dbReference type="ARBA" id="ARBA00022823"/>
    </source>
</evidence>
<comment type="similarity">
    <text evidence="2 7">Belongs to the 2-oxoacid dehydrogenase family.</text>
</comment>
<dbReference type="PANTHER" id="PTHR43178:SF5">
    <property type="entry name" value="LIPOAMIDE ACYLTRANSFERASE COMPONENT OF BRANCHED-CHAIN ALPHA-KETO ACID DEHYDROGENASE COMPLEX, MITOCHONDRIAL"/>
    <property type="match status" value="1"/>
</dbReference>
<keyword evidence="12" id="KW-1185">Reference proteome</keyword>
<dbReference type="InterPro" id="IPR036625">
    <property type="entry name" value="E3-bd_dom_sf"/>
</dbReference>
<gene>
    <name evidence="11" type="ORF">SAMN05660330_02900</name>
</gene>
<evidence type="ECO:0000259" key="10">
    <source>
        <dbReference type="PROSITE" id="PS51826"/>
    </source>
</evidence>
<keyword evidence="6 7" id="KW-0012">Acyltransferase</keyword>
<dbReference type="Gene3D" id="3.30.559.10">
    <property type="entry name" value="Chloramphenicol acetyltransferase-like domain"/>
    <property type="match status" value="1"/>
</dbReference>
<dbReference type="Gene3D" id="2.40.50.100">
    <property type="match status" value="1"/>
</dbReference>
<dbReference type="Proteomes" id="UP000199073">
    <property type="component" value="Unassembled WGS sequence"/>
</dbReference>
<dbReference type="PROSITE" id="PS50968">
    <property type="entry name" value="BIOTINYL_LIPOYL"/>
    <property type="match status" value="1"/>
</dbReference>
<dbReference type="InterPro" id="IPR004167">
    <property type="entry name" value="PSBD"/>
</dbReference>
<dbReference type="InterPro" id="IPR000089">
    <property type="entry name" value="Biotin_lipoyl"/>
</dbReference>
<dbReference type="InterPro" id="IPR001078">
    <property type="entry name" value="2-oxoacid_DH_actylTfrase"/>
</dbReference>
<evidence type="ECO:0000256" key="7">
    <source>
        <dbReference type="RuleBase" id="RU003423"/>
    </source>
</evidence>
<feature type="domain" description="Peripheral subunit-binding (PSBD)" evidence="10">
    <location>
        <begin position="169"/>
        <end position="206"/>
    </location>
</feature>
<dbReference type="GO" id="GO:0016407">
    <property type="term" value="F:acetyltransferase activity"/>
    <property type="evidence" value="ECO:0007669"/>
    <property type="project" value="TreeGrafter"/>
</dbReference>
<proteinExistence type="inferred from homology"/>
<dbReference type="GO" id="GO:0005737">
    <property type="term" value="C:cytoplasm"/>
    <property type="evidence" value="ECO:0007669"/>
    <property type="project" value="TreeGrafter"/>
</dbReference>
<sequence length="445" mass="47713">MGKIVMPKLGLTMKEGKITKWVKKNGDMVYEGETLLHIETEKLSNEVVSVETGILHILKEEGLTVAVAEEIAEILSENDALEVNTGTESLQDAASGEGVGPATPRENDNSSPAVAGTGKNQIRATPASKKLAKEKSVDLALVTATRSDGTIDKRAVQNYLALEKDHQVAATPLAKREAEKSGIDLDAVAGTGARGKIIEEDVLKAKQAGQKDVESDSVDELGRSYRRRPLSSLQKVMARHMSECAATVAPVTLTAEVDMTESTRMKKSLPFKTSFTAIMATVVSRALVKHPGINATLAGDELIEYSTVNLGIAVDTEQGLLVPAIFSAEQKSLVQITDDLGGIASRAREGKLNMDELTCGTFTLTNLGMFGIDRFTPIVNIPEVAILGVGNIFDKYVDIEGAMVKRPCCSFSLTFDHRAIDGAGGARFLATVKEYMENPYSWLAG</sequence>
<dbReference type="InterPro" id="IPR011053">
    <property type="entry name" value="Single_hybrid_motif"/>
</dbReference>
<dbReference type="Pfam" id="PF00364">
    <property type="entry name" value="Biotin_lipoyl"/>
    <property type="match status" value="1"/>
</dbReference>
<dbReference type="SUPFAM" id="SSF47005">
    <property type="entry name" value="Peripheral subunit-binding domain of 2-oxo acid dehydrogenase complex"/>
    <property type="match status" value="2"/>
</dbReference>
<evidence type="ECO:0000313" key="11">
    <source>
        <dbReference type="EMBL" id="SDP47682.1"/>
    </source>
</evidence>
<keyword evidence="4 7" id="KW-0808">Transferase</keyword>
<dbReference type="STRING" id="91360.SAMN05660330_02900"/>
<name>A0A1H0T0S1_9BACT</name>
<dbReference type="CDD" id="cd06849">
    <property type="entry name" value="lipoyl_domain"/>
    <property type="match status" value="1"/>
</dbReference>
<feature type="domain" description="Peripheral subunit-binding (PSBD)" evidence="10">
    <location>
        <begin position="123"/>
        <end position="160"/>
    </location>
</feature>
<comment type="cofactor">
    <cofactor evidence="1 7">
        <name>(R)-lipoate</name>
        <dbReference type="ChEBI" id="CHEBI:83088"/>
    </cofactor>
</comment>